<reference evidence="1 2" key="1">
    <citation type="submission" date="2023-04" db="EMBL/GenBank/DDBJ databases">
        <title>Forest soil microbial communities from Buena Vista Peninsula, Colon Province, Panama.</title>
        <authorList>
            <person name="Bouskill N."/>
        </authorList>
    </citation>
    <scope>NUCLEOTIDE SEQUENCE [LARGE SCALE GENOMIC DNA]</scope>
    <source>
        <strain evidence="1 2">GGS1</strain>
    </source>
</reference>
<sequence length="134" mass="15051">MQAQDPCSLADRRVCEATRNLARAVLRRMAVTAVAIEPRIRTLVATRDDPGYALLSLHGDDGRLLLRFDLRKQPDPIWGKLTADLCFLAGIADLRTHPPGYYFVHPLVDERDIAVPLPANPRGLPPREIGHLRW</sequence>
<gene>
    <name evidence="1" type="ORF">M2283_001441</name>
</gene>
<name>A0ABT6LCX1_9ACTN</name>
<dbReference type="EMBL" id="JARXVH010000002">
    <property type="protein sequence ID" value="MDH6214158.1"/>
    <property type="molecule type" value="Genomic_DNA"/>
</dbReference>
<evidence type="ECO:0008006" key="3">
    <source>
        <dbReference type="Google" id="ProtNLM"/>
    </source>
</evidence>
<evidence type="ECO:0000313" key="2">
    <source>
        <dbReference type="Proteomes" id="UP001160499"/>
    </source>
</evidence>
<dbReference type="Proteomes" id="UP001160499">
    <property type="component" value="Unassembled WGS sequence"/>
</dbReference>
<dbReference type="RefSeq" id="WP_280875223.1">
    <property type="nucleotide sequence ID" value="NZ_JARXVH010000002.1"/>
</dbReference>
<proteinExistence type="predicted"/>
<organism evidence="1 2">
    <name type="scientific">Streptomyces pseudovenezuelae</name>
    <dbReference type="NCBI Taxonomy" id="67350"/>
    <lineage>
        <taxon>Bacteria</taxon>
        <taxon>Bacillati</taxon>
        <taxon>Actinomycetota</taxon>
        <taxon>Actinomycetes</taxon>
        <taxon>Kitasatosporales</taxon>
        <taxon>Streptomycetaceae</taxon>
        <taxon>Streptomyces</taxon>
        <taxon>Streptomyces aurantiacus group</taxon>
    </lineage>
</organism>
<comment type="caution">
    <text evidence="1">The sequence shown here is derived from an EMBL/GenBank/DDBJ whole genome shotgun (WGS) entry which is preliminary data.</text>
</comment>
<evidence type="ECO:0000313" key="1">
    <source>
        <dbReference type="EMBL" id="MDH6214158.1"/>
    </source>
</evidence>
<protein>
    <recommendedName>
        <fullName evidence="3">SseB protein N-terminal domain-containing protein</fullName>
    </recommendedName>
</protein>
<accession>A0ABT6LCX1</accession>
<keyword evidence="2" id="KW-1185">Reference proteome</keyword>